<dbReference type="Proteomes" id="UP000219048">
    <property type="component" value="Unassembled WGS sequence"/>
</dbReference>
<name>A0A285MD77_9FLAO</name>
<dbReference type="AlphaFoldDB" id="A0A285MD77"/>
<proteinExistence type="predicted"/>
<protein>
    <recommendedName>
        <fullName evidence="3">DUF2064 domain-containing protein</fullName>
    </recommendedName>
</protein>
<evidence type="ECO:0008006" key="3">
    <source>
        <dbReference type="Google" id="ProtNLM"/>
    </source>
</evidence>
<dbReference type="Gene3D" id="3.90.550.10">
    <property type="entry name" value="Spore Coat Polysaccharide Biosynthesis Protein SpsA, Chain A"/>
    <property type="match status" value="1"/>
</dbReference>
<dbReference type="PANTHER" id="PTHR36529">
    <property type="entry name" value="SLL1095 PROTEIN"/>
    <property type="match status" value="1"/>
</dbReference>
<accession>A0A285MD77</accession>
<dbReference type="Pfam" id="PF09837">
    <property type="entry name" value="DUF2064"/>
    <property type="match status" value="1"/>
</dbReference>
<evidence type="ECO:0000313" key="1">
    <source>
        <dbReference type="EMBL" id="SNY95048.1"/>
    </source>
</evidence>
<dbReference type="EMBL" id="OBEH01000001">
    <property type="protein sequence ID" value="SNY95048.1"/>
    <property type="molecule type" value="Genomic_DNA"/>
</dbReference>
<dbReference type="SUPFAM" id="SSF53448">
    <property type="entry name" value="Nucleotide-diphospho-sugar transferases"/>
    <property type="match status" value="1"/>
</dbReference>
<reference evidence="2" key="1">
    <citation type="submission" date="2017-09" db="EMBL/GenBank/DDBJ databases">
        <authorList>
            <person name="Varghese N."/>
            <person name="Submissions S."/>
        </authorList>
    </citation>
    <scope>NUCLEOTIDE SEQUENCE [LARGE SCALE GENOMIC DNA]</scope>
    <source>
        <strain evidence="2">DSM 25885</strain>
    </source>
</reference>
<dbReference type="InterPro" id="IPR029044">
    <property type="entry name" value="Nucleotide-diphossugar_trans"/>
</dbReference>
<dbReference type="PANTHER" id="PTHR36529:SF1">
    <property type="entry name" value="GLYCOSYLTRANSFERASE"/>
    <property type="match status" value="1"/>
</dbReference>
<dbReference type="RefSeq" id="WP_165769906.1">
    <property type="nucleotide sequence ID" value="NZ_OBEH01000001.1"/>
</dbReference>
<sequence length="233" mass="26359">MRNTNLQNTAVLIFANSAKVDARNKIAVSDVKLFHALTSHTIKIVKKSGLPFFHITEKEQCGTTFGERFSNAVKAVYNKGYANVITIGNDTPQLKTHHLIEANNQLGLGKTILGPAQDGGFYLMGLHQSNFDPELFVRLPWQRFGLFNKISQLFKSLGSDLYQLQVLHDIDDKADVITLLNFFRQLPFSVFNILQSFIKNSFPIALRHIGNPTKHFTPNYNNKGSPFLFLFCR</sequence>
<dbReference type="InterPro" id="IPR018641">
    <property type="entry name" value="Trfase_1_rSAM/seldom-assoc"/>
</dbReference>
<evidence type="ECO:0000313" key="2">
    <source>
        <dbReference type="Proteomes" id="UP000219048"/>
    </source>
</evidence>
<gene>
    <name evidence="1" type="ORF">SAMN06265377_0714</name>
</gene>
<organism evidence="1 2">
    <name type="scientific">Flagellimonas pacifica</name>
    <dbReference type="NCBI Taxonomy" id="1247520"/>
    <lineage>
        <taxon>Bacteria</taxon>
        <taxon>Pseudomonadati</taxon>
        <taxon>Bacteroidota</taxon>
        <taxon>Flavobacteriia</taxon>
        <taxon>Flavobacteriales</taxon>
        <taxon>Flavobacteriaceae</taxon>
        <taxon>Flagellimonas</taxon>
    </lineage>
</organism>
<keyword evidence="2" id="KW-1185">Reference proteome</keyword>